<dbReference type="InterPro" id="IPR036397">
    <property type="entry name" value="RNaseH_sf"/>
</dbReference>
<keyword evidence="8" id="KW-1185">Reference proteome</keyword>
<reference evidence="7" key="1">
    <citation type="submission" date="2015-07" db="EMBL/GenBank/DDBJ databases">
        <title>Genome sequencing project for genomic taxonomy and phylogenomics of Bacillus-like bacteria.</title>
        <authorList>
            <person name="Liu B."/>
            <person name="Wang J."/>
            <person name="Zhu Y."/>
            <person name="Liu G."/>
            <person name="Chen Q."/>
            <person name="Chen Z."/>
            <person name="Lan J."/>
            <person name="Che J."/>
            <person name="Ge C."/>
            <person name="Shi H."/>
            <person name="Pan Z."/>
            <person name="Liu X."/>
        </authorList>
    </citation>
    <scope>NUCLEOTIDE SEQUENCE [LARGE SCALE GENOMIC DNA]</scope>
    <source>
        <strain evidence="7">DSM 9887</strain>
    </source>
</reference>
<evidence type="ECO:0000256" key="3">
    <source>
        <dbReference type="ARBA" id="ARBA00022839"/>
    </source>
</evidence>
<evidence type="ECO:0000313" key="5">
    <source>
        <dbReference type="EMBL" id="GED71640.1"/>
    </source>
</evidence>
<evidence type="ECO:0000313" key="7">
    <source>
        <dbReference type="Proteomes" id="UP000036834"/>
    </source>
</evidence>
<dbReference type="EMBL" id="LGIQ01000011">
    <property type="protein sequence ID" value="KNB69226.1"/>
    <property type="molecule type" value="Genomic_DNA"/>
</dbReference>
<accession>A0A0K9YKM8</accession>
<dbReference type="PANTHER" id="PTHR23044">
    <property type="entry name" value="3'-5' EXONUCLEASE ERI1-RELATED"/>
    <property type="match status" value="1"/>
</dbReference>
<dbReference type="Proteomes" id="UP000036834">
    <property type="component" value="Unassembled WGS sequence"/>
</dbReference>
<dbReference type="GO" id="GO:0000175">
    <property type="term" value="F:3'-5'-RNA exonuclease activity"/>
    <property type="evidence" value="ECO:0007669"/>
    <property type="project" value="InterPro"/>
</dbReference>
<dbReference type="Gene3D" id="3.30.420.10">
    <property type="entry name" value="Ribonuclease H-like superfamily/Ribonuclease H"/>
    <property type="match status" value="1"/>
</dbReference>
<keyword evidence="2" id="KW-0378">Hydrolase</keyword>
<dbReference type="Proteomes" id="UP000319578">
    <property type="component" value="Unassembled WGS sequence"/>
</dbReference>
<dbReference type="SUPFAM" id="SSF53098">
    <property type="entry name" value="Ribonuclease H-like"/>
    <property type="match status" value="1"/>
</dbReference>
<dbReference type="STRING" id="54915.ADS79_25245"/>
<organism evidence="6 7">
    <name type="scientific">Brevibacillus reuszeri</name>
    <dbReference type="NCBI Taxonomy" id="54915"/>
    <lineage>
        <taxon>Bacteria</taxon>
        <taxon>Bacillati</taxon>
        <taxon>Bacillota</taxon>
        <taxon>Bacilli</taxon>
        <taxon>Bacillales</taxon>
        <taxon>Paenibacillaceae</taxon>
        <taxon>Brevibacillus</taxon>
    </lineage>
</organism>
<evidence type="ECO:0000313" key="8">
    <source>
        <dbReference type="Proteomes" id="UP000319578"/>
    </source>
</evidence>
<evidence type="ECO:0000313" key="6">
    <source>
        <dbReference type="EMBL" id="KNB69226.1"/>
    </source>
</evidence>
<protein>
    <submittedName>
        <fullName evidence="6">Exonuclease</fullName>
    </submittedName>
    <submittedName>
        <fullName evidence="5">Sporulation inhibitor KapD</fullName>
    </submittedName>
</protein>
<keyword evidence="3 6" id="KW-0269">Exonuclease</keyword>
<dbReference type="RefSeq" id="WP_049741223.1">
    <property type="nucleotide sequence ID" value="NZ_BJON01000022.1"/>
</dbReference>
<dbReference type="GO" id="GO:0003676">
    <property type="term" value="F:nucleic acid binding"/>
    <property type="evidence" value="ECO:0007669"/>
    <property type="project" value="InterPro"/>
</dbReference>
<evidence type="ECO:0000256" key="1">
    <source>
        <dbReference type="ARBA" id="ARBA00022722"/>
    </source>
</evidence>
<proteinExistence type="predicted"/>
<dbReference type="CDD" id="cd06133">
    <property type="entry name" value="ERI-1_3'hExo_like"/>
    <property type="match status" value="1"/>
</dbReference>
<sequence>MQIIVFDLETTLTHQKDKIPEIIEIGAAKVVPGKNGVEVDTFQRYTFPAIERRITERTRKFIGLDKENMPNFIPFRKAFASFMEWIGDDSDYYLCTWGKDDKRLMIEHCARFGLDFSWLRNYNDIQPPISMLLADRKQMSLKEAIDTAGIVQEGRLHSALVDAIHTAHLLIKYNKTVHLVSNTPEENYNMSSSLYITCRSCKKSKYYTAFGRKSRRCEACLAHRKQMEQKELEAAAATQQT</sequence>
<name>A0A0K9YKM8_9BACL</name>
<dbReference type="EMBL" id="BJON01000022">
    <property type="protein sequence ID" value="GED71640.1"/>
    <property type="molecule type" value="Genomic_DNA"/>
</dbReference>
<dbReference type="PANTHER" id="PTHR23044:SF61">
    <property type="entry name" value="3'-5' EXORIBONUCLEASE 1-RELATED"/>
    <property type="match status" value="1"/>
</dbReference>
<comment type="caution">
    <text evidence="6">The sequence shown here is derived from an EMBL/GenBank/DDBJ whole genome shotgun (WGS) entry which is preliminary data.</text>
</comment>
<dbReference type="InterPro" id="IPR047201">
    <property type="entry name" value="ERI-1_3'hExo-like"/>
</dbReference>
<dbReference type="PATRIC" id="fig|54915.3.peg.4200"/>
<reference evidence="5 8" key="3">
    <citation type="submission" date="2019-06" db="EMBL/GenBank/DDBJ databases">
        <title>Whole genome shotgun sequence of Brevibacillus reuszeri NBRC 15719.</title>
        <authorList>
            <person name="Hosoyama A."/>
            <person name="Uohara A."/>
            <person name="Ohji S."/>
            <person name="Ichikawa N."/>
        </authorList>
    </citation>
    <scope>NUCLEOTIDE SEQUENCE [LARGE SCALE GENOMIC DNA]</scope>
    <source>
        <strain evidence="5 8">NBRC 15719</strain>
    </source>
</reference>
<gene>
    <name evidence="5" type="primary">kapD</name>
    <name evidence="6" type="ORF">ADS79_25245</name>
    <name evidence="5" type="ORF">BRE01_53420</name>
</gene>
<dbReference type="SMART" id="SM00479">
    <property type="entry name" value="EXOIII"/>
    <property type="match status" value="1"/>
</dbReference>
<dbReference type="InterPro" id="IPR013520">
    <property type="entry name" value="Ribonucl_H"/>
</dbReference>
<dbReference type="OrthoDB" id="159416at2"/>
<dbReference type="InterPro" id="IPR051274">
    <property type="entry name" value="3-5_Exoribonuclease"/>
</dbReference>
<evidence type="ECO:0000256" key="2">
    <source>
        <dbReference type="ARBA" id="ARBA00022801"/>
    </source>
</evidence>
<keyword evidence="1" id="KW-0540">Nuclease</keyword>
<dbReference type="AlphaFoldDB" id="A0A0K9YKM8"/>
<evidence type="ECO:0000259" key="4">
    <source>
        <dbReference type="SMART" id="SM00479"/>
    </source>
</evidence>
<dbReference type="Pfam" id="PF00929">
    <property type="entry name" value="RNase_T"/>
    <property type="match status" value="1"/>
</dbReference>
<feature type="domain" description="Exonuclease" evidence="4">
    <location>
        <begin position="2"/>
        <end position="179"/>
    </location>
</feature>
<dbReference type="InterPro" id="IPR012337">
    <property type="entry name" value="RNaseH-like_sf"/>
</dbReference>
<reference evidence="6" key="2">
    <citation type="submission" date="2015-07" db="EMBL/GenBank/DDBJ databases">
        <title>MeaNS - Measles Nucleotide Surveillance Program.</title>
        <authorList>
            <person name="Tran T."/>
            <person name="Druce J."/>
        </authorList>
    </citation>
    <scope>NUCLEOTIDE SEQUENCE</scope>
    <source>
        <strain evidence="6">DSM 9887</strain>
    </source>
</reference>